<dbReference type="Pfam" id="PF20167">
    <property type="entry name" value="Transposase_32"/>
    <property type="match status" value="1"/>
</dbReference>
<feature type="compositionally biased region" description="Acidic residues" evidence="1">
    <location>
        <begin position="201"/>
        <end position="216"/>
    </location>
</feature>
<sequence>MPTRHLNNVTLDRAVLIYNILKGNRVNVGKIISSHLKMKIQEDKSRLLWFPILITELCRRACVACATEDLITLVQRQITERVVQVNIKVGAEIDSGFKTSYKRIRSVASSSSAGKSEKVAVPSGEGATLSEVMDIIEFIKVYMRCQHCYIRSRLDLMERKIDSLVKKAKLQVEEEHFKYQWQFDVRGELPAADGSSLNPTEFEEDNEDQGNEDQGNEDQGNKDQGMEETEDENE</sequence>
<evidence type="ECO:0000259" key="2">
    <source>
        <dbReference type="Pfam" id="PF20167"/>
    </source>
</evidence>
<evidence type="ECO:0000313" key="4">
    <source>
        <dbReference type="Proteomes" id="UP001412067"/>
    </source>
</evidence>
<feature type="region of interest" description="Disordered" evidence="1">
    <location>
        <begin position="190"/>
        <end position="234"/>
    </location>
</feature>
<dbReference type="EMBL" id="JBBWWR010000010">
    <property type="protein sequence ID" value="KAK8960525.1"/>
    <property type="molecule type" value="Genomic_DNA"/>
</dbReference>
<protein>
    <recommendedName>
        <fullName evidence="2">Putative plant transposon protein domain-containing protein</fullName>
    </recommendedName>
</protein>
<name>A0ABR2M9C4_9ASPA</name>
<evidence type="ECO:0000256" key="1">
    <source>
        <dbReference type="SAM" id="MobiDB-lite"/>
    </source>
</evidence>
<comment type="caution">
    <text evidence="3">The sequence shown here is derived from an EMBL/GenBank/DDBJ whole genome shotgun (WGS) entry which is preliminary data.</text>
</comment>
<dbReference type="InterPro" id="IPR046796">
    <property type="entry name" value="Transposase_32_dom"/>
</dbReference>
<dbReference type="Proteomes" id="UP001412067">
    <property type="component" value="Unassembled WGS sequence"/>
</dbReference>
<keyword evidence="4" id="KW-1185">Reference proteome</keyword>
<evidence type="ECO:0000313" key="3">
    <source>
        <dbReference type="EMBL" id="KAK8960525.1"/>
    </source>
</evidence>
<feature type="domain" description="Putative plant transposon protein" evidence="2">
    <location>
        <begin position="1"/>
        <end position="63"/>
    </location>
</feature>
<gene>
    <name evidence="3" type="ORF">KSP40_PGU018383</name>
</gene>
<reference evidence="3 4" key="1">
    <citation type="journal article" date="2022" name="Nat. Plants">
        <title>Genomes of leafy and leafless Platanthera orchids illuminate the evolution of mycoheterotrophy.</title>
        <authorList>
            <person name="Li M.H."/>
            <person name="Liu K.W."/>
            <person name="Li Z."/>
            <person name="Lu H.C."/>
            <person name="Ye Q.L."/>
            <person name="Zhang D."/>
            <person name="Wang J.Y."/>
            <person name="Li Y.F."/>
            <person name="Zhong Z.M."/>
            <person name="Liu X."/>
            <person name="Yu X."/>
            <person name="Liu D.K."/>
            <person name="Tu X.D."/>
            <person name="Liu B."/>
            <person name="Hao Y."/>
            <person name="Liao X.Y."/>
            <person name="Jiang Y.T."/>
            <person name="Sun W.H."/>
            <person name="Chen J."/>
            <person name="Chen Y.Q."/>
            <person name="Ai Y."/>
            <person name="Zhai J.W."/>
            <person name="Wu S.S."/>
            <person name="Zhou Z."/>
            <person name="Hsiao Y.Y."/>
            <person name="Wu W.L."/>
            <person name="Chen Y.Y."/>
            <person name="Lin Y.F."/>
            <person name="Hsu J.L."/>
            <person name="Li C.Y."/>
            <person name="Wang Z.W."/>
            <person name="Zhao X."/>
            <person name="Zhong W.Y."/>
            <person name="Ma X.K."/>
            <person name="Ma L."/>
            <person name="Huang J."/>
            <person name="Chen G.Z."/>
            <person name="Huang M.Z."/>
            <person name="Huang L."/>
            <person name="Peng D.H."/>
            <person name="Luo Y.B."/>
            <person name="Zou S.Q."/>
            <person name="Chen S.P."/>
            <person name="Lan S."/>
            <person name="Tsai W.C."/>
            <person name="Van de Peer Y."/>
            <person name="Liu Z.J."/>
        </authorList>
    </citation>
    <scope>NUCLEOTIDE SEQUENCE [LARGE SCALE GENOMIC DNA]</scope>
    <source>
        <strain evidence="3">Lor288</strain>
    </source>
</reference>
<accession>A0ABR2M9C4</accession>
<proteinExistence type="predicted"/>
<organism evidence="3 4">
    <name type="scientific">Platanthera guangdongensis</name>
    <dbReference type="NCBI Taxonomy" id="2320717"/>
    <lineage>
        <taxon>Eukaryota</taxon>
        <taxon>Viridiplantae</taxon>
        <taxon>Streptophyta</taxon>
        <taxon>Embryophyta</taxon>
        <taxon>Tracheophyta</taxon>
        <taxon>Spermatophyta</taxon>
        <taxon>Magnoliopsida</taxon>
        <taxon>Liliopsida</taxon>
        <taxon>Asparagales</taxon>
        <taxon>Orchidaceae</taxon>
        <taxon>Orchidoideae</taxon>
        <taxon>Orchideae</taxon>
        <taxon>Orchidinae</taxon>
        <taxon>Platanthera</taxon>
    </lineage>
</organism>